<evidence type="ECO:0000313" key="3">
    <source>
        <dbReference type="Proteomes" id="UP000234681"/>
    </source>
</evidence>
<feature type="region of interest" description="Disordered" evidence="1">
    <location>
        <begin position="1"/>
        <end position="29"/>
    </location>
</feature>
<dbReference type="AlphaFoldDB" id="A6HIB4"/>
<accession>A6HIB4</accession>
<gene>
    <name evidence="2" type="ORF">rCG_35573</name>
</gene>
<reference evidence="2 3" key="1">
    <citation type="submission" date="2005-07" db="EMBL/GenBank/DDBJ databases">
        <authorList>
            <person name="Mural R.J."/>
            <person name="Li P.W."/>
            <person name="Adams M.D."/>
            <person name="Amanatides P.G."/>
            <person name="Baden-Tillson H."/>
            <person name="Barnstead M."/>
            <person name="Chin S.H."/>
            <person name="Dew I."/>
            <person name="Evans C.A."/>
            <person name="Ferriera S."/>
            <person name="Flanigan M."/>
            <person name="Fosler C."/>
            <person name="Glodek A."/>
            <person name="Gu Z."/>
            <person name="Holt R.A."/>
            <person name="Jennings D."/>
            <person name="Kraft C.L."/>
            <person name="Lu F."/>
            <person name="Nguyen T."/>
            <person name="Nusskern D.R."/>
            <person name="Pfannkoch C.M."/>
            <person name="Sitter C."/>
            <person name="Sutton G.G."/>
            <person name="Venter J.C."/>
            <person name="Wang Z."/>
            <person name="Woodage T."/>
            <person name="Zheng X.H."/>
            <person name="Zhong F."/>
        </authorList>
    </citation>
    <scope>NUCLEOTIDE SEQUENCE [LARGE SCALE GENOMIC DNA]</scope>
    <source>
        <strain>BN</strain>
        <strain evidence="3">Sprague-Dawley</strain>
    </source>
</reference>
<dbReference type="EMBL" id="CH473948">
    <property type="protein sequence ID" value="EDM05772.1"/>
    <property type="molecule type" value="Genomic_DNA"/>
</dbReference>
<dbReference type="Proteomes" id="UP000234681">
    <property type="component" value="Chromosome 10"/>
</dbReference>
<evidence type="ECO:0000256" key="1">
    <source>
        <dbReference type="SAM" id="MobiDB-lite"/>
    </source>
</evidence>
<evidence type="ECO:0000313" key="2">
    <source>
        <dbReference type="EMBL" id="EDM05772.1"/>
    </source>
</evidence>
<feature type="compositionally biased region" description="Polar residues" evidence="1">
    <location>
        <begin position="20"/>
        <end position="29"/>
    </location>
</feature>
<name>A6HIB4_RAT</name>
<proteinExistence type="predicted"/>
<organism evidence="2 3">
    <name type="scientific">Rattus norvegicus</name>
    <name type="common">Rat</name>
    <dbReference type="NCBI Taxonomy" id="10116"/>
    <lineage>
        <taxon>Eukaryota</taxon>
        <taxon>Metazoa</taxon>
        <taxon>Chordata</taxon>
        <taxon>Craniata</taxon>
        <taxon>Vertebrata</taxon>
        <taxon>Euteleostomi</taxon>
        <taxon>Mammalia</taxon>
        <taxon>Eutheria</taxon>
        <taxon>Euarchontoglires</taxon>
        <taxon>Glires</taxon>
        <taxon>Rodentia</taxon>
        <taxon>Myomorpha</taxon>
        <taxon>Muroidea</taxon>
        <taxon>Muridae</taxon>
        <taxon>Murinae</taxon>
        <taxon>Rattus</taxon>
    </lineage>
</organism>
<protein>
    <submittedName>
        <fullName evidence="2">RCG35573, isoform CRA_d</fullName>
    </submittedName>
</protein>
<sequence>MALQSPSPSPSAIPPGRRGTSLNHTGSLTFPQECPSLLDKCLSEQELSSAKCHSGVRWSWERQREEADCRRALGIEERGVPHSGEGTEAKKQRLHSIRTDTATGFSADEALGSSNTIVSCSRTGDLERALTGQDGPGSQ</sequence>